<feature type="domain" description="EF-hand" evidence="1">
    <location>
        <begin position="13"/>
        <end position="48"/>
    </location>
</feature>
<evidence type="ECO:0000313" key="3">
    <source>
        <dbReference type="Proteomes" id="UP000288716"/>
    </source>
</evidence>
<reference evidence="2 3" key="1">
    <citation type="journal article" date="2018" name="Gigascience">
        <title>Genomes of trombidid mites reveal novel predicted allergens and laterally-transferred genes associated with secondary metabolism.</title>
        <authorList>
            <person name="Dong X."/>
            <person name="Chaisiri K."/>
            <person name="Xia D."/>
            <person name="Armstrong S.D."/>
            <person name="Fang Y."/>
            <person name="Donnelly M.J."/>
            <person name="Kadowaki T."/>
            <person name="McGarry J.W."/>
            <person name="Darby A.C."/>
            <person name="Makepeace B.L."/>
        </authorList>
    </citation>
    <scope>NUCLEOTIDE SEQUENCE [LARGE SCALE GENOMIC DNA]</scope>
    <source>
        <strain evidence="2">UoL-UT</strain>
    </source>
</reference>
<comment type="caution">
    <text evidence="2">The sequence shown here is derived from an EMBL/GenBank/DDBJ whole genome shotgun (WGS) entry which is preliminary data.</text>
</comment>
<feature type="non-terminal residue" evidence="2">
    <location>
        <position position="1"/>
    </location>
</feature>
<dbReference type="Gene3D" id="1.10.238.10">
    <property type="entry name" value="EF-hand"/>
    <property type="match status" value="1"/>
</dbReference>
<organism evidence="2 3">
    <name type="scientific">Leptotrombidium deliense</name>
    <dbReference type="NCBI Taxonomy" id="299467"/>
    <lineage>
        <taxon>Eukaryota</taxon>
        <taxon>Metazoa</taxon>
        <taxon>Ecdysozoa</taxon>
        <taxon>Arthropoda</taxon>
        <taxon>Chelicerata</taxon>
        <taxon>Arachnida</taxon>
        <taxon>Acari</taxon>
        <taxon>Acariformes</taxon>
        <taxon>Trombidiformes</taxon>
        <taxon>Prostigmata</taxon>
        <taxon>Anystina</taxon>
        <taxon>Parasitengona</taxon>
        <taxon>Trombiculoidea</taxon>
        <taxon>Trombiculidae</taxon>
        <taxon>Leptotrombidium</taxon>
    </lineage>
</organism>
<dbReference type="SUPFAM" id="SSF47473">
    <property type="entry name" value="EF-hand"/>
    <property type="match status" value="1"/>
</dbReference>
<keyword evidence="3" id="KW-1185">Reference proteome</keyword>
<gene>
    <name evidence="2" type="ORF">B4U80_13518</name>
</gene>
<dbReference type="GO" id="GO:0005509">
    <property type="term" value="F:calcium ion binding"/>
    <property type="evidence" value="ECO:0007669"/>
    <property type="project" value="InterPro"/>
</dbReference>
<dbReference type="AlphaFoldDB" id="A0A443S525"/>
<dbReference type="Proteomes" id="UP000288716">
    <property type="component" value="Unassembled WGS sequence"/>
</dbReference>
<evidence type="ECO:0000313" key="2">
    <source>
        <dbReference type="EMBL" id="RWS22656.1"/>
    </source>
</evidence>
<protein>
    <submittedName>
        <fullName evidence="2">FK506-binding protein 2A-like protein</fullName>
    </submittedName>
</protein>
<dbReference type="InterPro" id="IPR011992">
    <property type="entry name" value="EF-hand-dom_pair"/>
</dbReference>
<dbReference type="VEuPathDB" id="VectorBase:LDEU009384"/>
<dbReference type="InterPro" id="IPR002048">
    <property type="entry name" value="EF_hand_dom"/>
</dbReference>
<evidence type="ECO:0000259" key="1">
    <source>
        <dbReference type="PROSITE" id="PS50222"/>
    </source>
</evidence>
<dbReference type="PROSITE" id="PS50222">
    <property type="entry name" value="EF_HAND_2"/>
    <property type="match status" value="1"/>
</dbReference>
<dbReference type="OrthoDB" id="1902587at2759"/>
<proteinExistence type="predicted"/>
<accession>A0A443S525</accession>
<sequence>TQDIEYEVELVEISDQTTLNTFKYLDLNGDNKISSDEAETLVKMFMKALTTDIPGVDVQSLVSFFMSLHDRDSDSHISQGEFLDSINSFTNWGKEEL</sequence>
<dbReference type="EMBL" id="NCKV01008223">
    <property type="protein sequence ID" value="RWS22656.1"/>
    <property type="molecule type" value="Genomic_DNA"/>
</dbReference>
<name>A0A443S525_9ACAR</name>